<keyword evidence="8" id="KW-0133">Cell shape</keyword>
<dbReference type="InterPro" id="IPR050396">
    <property type="entry name" value="Glycosyltr_51/Transpeptidase"/>
</dbReference>
<evidence type="ECO:0000256" key="12">
    <source>
        <dbReference type="ARBA" id="ARBA00023316"/>
    </source>
</evidence>
<evidence type="ECO:0000256" key="3">
    <source>
        <dbReference type="ARBA" id="ARBA00022645"/>
    </source>
</evidence>
<proteinExistence type="predicted"/>
<reference evidence="19" key="1">
    <citation type="journal article" date="2019" name="Int. J. Syst. Evol. Microbiol.">
        <title>The Global Catalogue of Microorganisms (GCM) 10K type strain sequencing project: providing services to taxonomists for standard genome sequencing and annotation.</title>
        <authorList>
            <consortium name="The Broad Institute Genomics Platform"/>
            <consortium name="The Broad Institute Genome Sequencing Center for Infectious Disease"/>
            <person name="Wu L."/>
            <person name="Ma J."/>
        </authorList>
    </citation>
    <scope>NUCLEOTIDE SEQUENCE [LARGE SCALE GENOMIC DNA]</scope>
    <source>
        <strain evidence="19">R28</strain>
    </source>
</reference>
<name>A0ABW4W279_9BACI</name>
<comment type="subcellular location">
    <subcellularLocation>
        <location evidence="1">Cell membrane</location>
    </subcellularLocation>
</comment>
<dbReference type="Pfam" id="PF00912">
    <property type="entry name" value="Transgly"/>
    <property type="match status" value="1"/>
</dbReference>
<keyword evidence="10 15" id="KW-0472">Membrane</keyword>
<keyword evidence="11" id="KW-0511">Multifunctional enzyme</keyword>
<evidence type="ECO:0000256" key="11">
    <source>
        <dbReference type="ARBA" id="ARBA00023268"/>
    </source>
</evidence>
<protein>
    <submittedName>
        <fullName evidence="18">Transglycosylase domain-containing protein</fullName>
        <ecNumber evidence="18">2.4.-.-</ecNumber>
    </submittedName>
</protein>
<keyword evidence="4" id="KW-0645">Protease</keyword>
<keyword evidence="6 18" id="KW-0808">Transferase</keyword>
<feature type="domain" description="Glycosyl transferase family 51" evidence="17">
    <location>
        <begin position="57"/>
        <end position="232"/>
    </location>
</feature>
<evidence type="ECO:0000256" key="13">
    <source>
        <dbReference type="ARBA" id="ARBA00034000"/>
    </source>
</evidence>
<keyword evidence="15" id="KW-1133">Transmembrane helix</keyword>
<dbReference type="Proteomes" id="UP001597383">
    <property type="component" value="Unassembled WGS sequence"/>
</dbReference>
<evidence type="ECO:0000259" key="17">
    <source>
        <dbReference type="Pfam" id="PF00912"/>
    </source>
</evidence>
<comment type="caution">
    <text evidence="18">The sequence shown here is derived from an EMBL/GenBank/DDBJ whole genome shotgun (WGS) entry which is preliminary data.</text>
</comment>
<dbReference type="Gene3D" id="3.40.710.10">
    <property type="entry name" value="DD-peptidase/beta-lactamase superfamily"/>
    <property type="match status" value="1"/>
</dbReference>
<keyword evidence="9" id="KW-0573">Peptidoglycan synthesis</keyword>
<dbReference type="GO" id="GO:0016757">
    <property type="term" value="F:glycosyltransferase activity"/>
    <property type="evidence" value="ECO:0007669"/>
    <property type="project" value="UniProtKB-KW"/>
</dbReference>
<dbReference type="EC" id="2.4.-.-" evidence="18"/>
<dbReference type="Pfam" id="PF00905">
    <property type="entry name" value="Transpeptidase"/>
    <property type="match status" value="1"/>
</dbReference>
<evidence type="ECO:0000256" key="4">
    <source>
        <dbReference type="ARBA" id="ARBA00022670"/>
    </source>
</evidence>
<gene>
    <name evidence="18" type="ORF">ACFSJF_08920</name>
</gene>
<comment type="catalytic activity">
    <reaction evidence="13">
        <text>Preferential cleavage: (Ac)2-L-Lys-D-Ala-|-D-Ala. Also transpeptidation of peptidyl-alanyl moieties that are N-acyl substituents of D-alanine.</text>
        <dbReference type="EC" id="3.4.16.4"/>
    </reaction>
</comment>
<accession>A0ABW4W279</accession>
<keyword evidence="19" id="KW-1185">Reference proteome</keyword>
<keyword evidence="12" id="KW-0961">Cell wall biogenesis/degradation</keyword>
<dbReference type="EMBL" id="JBHUHQ010000015">
    <property type="protein sequence ID" value="MFD2044385.1"/>
    <property type="molecule type" value="Genomic_DNA"/>
</dbReference>
<evidence type="ECO:0000256" key="1">
    <source>
        <dbReference type="ARBA" id="ARBA00004236"/>
    </source>
</evidence>
<keyword evidence="3" id="KW-0121">Carboxypeptidase</keyword>
<dbReference type="SUPFAM" id="SSF53955">
    <property type="entry name" value="Lysozyme-like"/>
    <property type="match status" value="1"/>
</dbReference>
<evidence type="ECO:0000256" key="9">
    <source>
        <dbReference type="ARBA" id="ARBA00022984"/>
    </source>
</evidence>
<evidence type="ECO:0000256" key="7">
    <source>
        <dbReference type="ARBA" id="ARBA00022801"/>
    </source>
</evidence>
<feature type="domain" description="Penicillin-binding protein transpeptidase" evidence="16">
    <location>
        <begin position="325"/>
        <end position="576"/>
    </location>
</feature>
<dbReference type="InterPro" id="IPR001460">
    <property type="entry name" value="PCN-bd_Tpept"/>
</dbReference>
<dbReference type="NCBIfam" id="TIGR02074">
    <property type="entry name" value="PBP_1a_fam"/>
    <property type="match status" value="1"/>
</dbReference>
<dbReference type="Gene3D" id="1.10.3810.10">
    <property type="entry name" value="Biosynthetic peptidoglycan transglycosylase-like"/>
    <property type="match status" value="1"/>
</dbReference>
<evidence type="ECO:0000256" key="15">
    <source>
        <dbReference type="SAM" id="Phobius"/>
    </source>
</evidence>
<evidence type="ECO:0000313" key="18">
    <source>
        <dbReference type="EMBL" id="MFD2044385.1"/>
    </source>
</evidence>
<keyword evidence="5 18" id="KW-0328">Glycosyltransferase</keyword>
<evidence type="ECO:0000259" key="16">
    <source>
        <dbReference type="Pfam" id="PF00905"/>
    </source>
</evidence>
<comment type="catalytic activity">
    <reaction evidence="14">
        <text>[GlcNAc-(1-&gt;4)-Mur2Ac(oyl-L-Ala-gamma-D-Glu-L-Lys-D-Ala-D-Ala)](n)-di-trans,octa-cis-undecaprenyl diphosphate + beta-D-GlcNAc-(1-&gt;4)-Mur2Ac(oyl-L-Ala-gamma-D-Glu-L-Lys-D-Ala-D-Ala)-di-trans,octa-cis-undecaprenyl diphosphate = [GlcNAc-(1-&gt;4)-Mur2Ac(oyl-L-Ala-gamma-D-Glu-L-Lys-D-Ala-D-Ala)](n+1)-di-trans,octa-cis-undecaprenyl diphosphate + di-trans,octa-cis-undecaprenyl diphosphate + H(+)</text>
        <dbReference type="Rhea" id="RHEA:23708"/>
        <dbReference type="Rhea" id="RHEA-COMP:9602"/>
        <dbReference type="Rhea" id="RHEA-COMP:9603"/>
        <dbReference type="ChEBI" id="CHEBI:15378"/>
        <dbReference type="ChEBI" id="CHEBI:58405"/>
        <dbReference type="ChEBI" id="CHEBI:60033"/>
        <dbReference type="ChEBI" id="CHEBI:78435"/>
        <dbReference type="EC" id="2.4.99.28"/>
    </reaction>
</comment>
<evidence type="ECO:0000256" key="5">
    <source>
        <dbReference type="ARBA" id="ARBA00022676"/>
    </source>
</evidence>
<dbReference type="InterPro" id="IPR023346">
    <property type="entry name" value="Lysozyme-like_dom_sf"/>
</dbReference>
<sequence length="686" mass="76986">MGKQFLSKKLTKFIFKFTVGITVLGGLFLAGIYLFAFLLGPPNLTNDENTIYYSDNGEVIGEEHGLENRYWIGLEEMPPILIDATILTEDQRFFKHHGFDFQRILGAVLSDLKSFSLKEGASTLSQQYARNLFLSHEKTWSRKLKEAFYTIRLEMFYSKEEILEGYLNTVYYGHGAYGIETASAYFFNKSAKDLTLAEAAMLTGVPKGPTYYSPLNDEKRATDRQQHILKNMYDKNVITDEEFYLAKRENLQYTQSLESKKKSIGPYFQDTVLNEAANVLQLDHESIRSGGYEIHTTLHIDAQKALEASVSETIPDNSGIEVGSVAMDPSNGAIRAMVGGRDYKKSPFNRTIQAKRMPGSTFKPFLYYAALHNGYTASTMLMSKPTAFELEDGNVYQPSNFNDYYAYEPITLAQAIALSDNVYAVRTNMFLGTETLINAAKQFGIQSELPEVPSLALGTGAVSVKEMVTGYGMLANGGHDINGYTIDKIVDREGKTVYQREEPSNKLVLDPKKAFILTQLMTGIFDEELNGYTSVTGSSVSNQLTRTYAGKTGSTNTDSWMIGFSPNLVAGVWTGYDDNSNMENPSERSYSKTIWATFMEQAHEGLSKEHFDAPAGLVAIPVDPETGLKATPYCEKSTVMFFEKGTEPEYHCLEHMNDNEDEYEDDGVVDKKDDRGLFEKWFDVFF</sequence>
<dbReference type="InterPro" id="IPR012338">
    <property type="entry name" value="Beta-lactam/transpept-like"/>
</dbReference>
<keyword evidence="15" id="KW-0812">Transmembrane</keyword>
<dbReference type="PANTHER" id="PTHR32282">
    <property type="entry name" value="BINDING PROTEIN TRANSPEPTIDASE, PUTATIVE-RELATED"/>
    <property type="match status" value="1"/>
</dbReference>
<evidence type="ECO:0000256" key="6">
    <source>
        <dbReference type="ARBA" id="ARBA00022679"/>
    </source>
</evidence>
<keyword evidence="7" id="KW-0378">Hydrolase</keyword>
<dbReference type="RefSeq" id="WP_377556388.1">
    <property type="nucleotide sequence ID" value="NZ_JBHUHQ010000015.1"/>
</dbReference>
<dbReference type="InterPro" id="IPR001264">
    <property type="entry name" value="Glyco_trans_51"/>
</dbReference>
<evidence type="ECO:0000256" key="14">
    <source>
        <dbReference type="ARBA" id="ARBA00049902"/>
    </source>
</evidence>
<dbReference type="SUPFAM" id="SSF56601">
    <property type="entry name" value="beta-lactamase/transpeptidase-like"/>
    <property type="match status" value="1"/>
</dbReference>
<keyword evidence="2" id="KW-1003">Cell membrane</keyword>
<evidence type="ECO:0000256" key="8">
    <source>
        <dbReference type="ARBA" id="ARBA00022960"/>
    </source>
</evidence>
<evidence type="ECO:0000256" key="2">
    <source>
        <dbReference type="ARBA" id="ARBA00022475"/>
    </source>
</evidence>
<evidence type="ECO:0000256" key="10">
    <source>
        <dbReference type="ARBA" id="ARBA00023136"/>
    </source>
</evidence>
<organism evidence="18 19">
    <name type="scientific">Ornithinibacillus salinisoli</name>
    <dbReference type="NCBI Taxonomy" id="1848459"/>
    <lineage>
        <taxon>Bacteria</taxon>
        <taxon>Bacillati</taxon>
        <taxon>Bacillota</taxon>
        <taxon>Bacilli</taxon>
        <taxon>Bacillales</taxon>
        <taxon>Bacillaceae</taxon>
        <taxon>Ornithinibacillus</taxon>
    </lineage>
</organism>
<feature type="transmembrane region" description="Helical" evidence="15">
    <location>
        <begin position="13"/>
        <end position="39"/>
    </location>
</feature>
<dbReference type="PANTHER" id="PTHR32282:SF11">
    <property type="entry name" value="PENICILLIN-BINDING PROTEIN 1B"/>
    <property type="match status" value="1"/>
</dbReference>
<dbReference type="InterPro" id="IPR036950">
    <property type="entry name" value="PBP_transglycosylase"/>
</dbReference>
<evidence type="ECO:0000313" key="19">
    <source>
        <dbReference type="Proteomes" id="UP001597383"/>
    </source>
</evidence>